<dbReference type="InterPro" id="IPR029063">
    <property type="entry name" value="SAM-dependent_MTases_sf"/>
</dbReference>
<sequence>MDFLAHRSNVLQDIFWKVIVAKRVEIADQVRRFTSNIVQSGPFSGMLIPEEVSWGDGDFVPKVLGCYEAEVLNRLTQLSSKNYDAVVNIGSADGYYAVGLARMFPNIPVYAYDSSPSAQVTTQKAAQINNTNNVVVKDFCSSETLIRLNESHKKLLVLSDCEGYELELFNSSDVVRALGSSDLIIELHDIFRAGITPTLTAALSDTHTIELDREGPRDPSSFEVLKSRDTMERFVAISENRAQTMHWMIAVSRESAR</sequence>
<dbReference type="EMBL" id="BPQQ01000136">
    <property type="protein sequence ID" value="GJE04582.1"/>
    <property type="molecule type" value="Genomic_DNA"/>
</dbReference>
<accession>A0ABQ4SN64</accession>
<evidence type="ECO:0008006" key="3">
    <source>
        <dbReference type="Google" id="ProtNLM"/>
    </source>
</evidence>
<reference evidence="1" key="2">
    <citation type="submission" date="2021-08" db="EMBL/GenBank/DDBJ databases">
        <authorList>
            <person name="Tani A."/>
            <person name="Ola A."/>
            <person name="Ogura Y."/>
            <person name="Katsura K."/>
            <person name="Hayashi T."/>
        </authorList>
    </citation>
    <scope>NUCLEOTIDE SEQUENCE</scope>
    <source>
        <strain evidence="1">DSM 17168</strain>
    </source>
</reference>
<protein>
    <recommendedName>
        <fullName evidence="3">Methyltransferase FkbM domain-containing protein</fullName>
    </recommendedName>
</protein>
<dbReference type="Proteomes" id="UP001055153">
    <property type="component" value="Unassembled WGS sequence"/>
</dbReference>
<dbReference type="RefSeq" id="WP_238242005.1">
    <property type="nucleotide sequence ID" value="NZ_BPQQ01000136.1"/>
</dbReference>
<proteinExistence type="predicted"/>
<evidence type="ECO:0000313" key="2">
    <source>
        <dbReference type="Proteomes" id="UP001055153"/>
    </source>
</evidence>
<reference evidence="1" key="1">
    <citation type="journal article" date="2021" name="Front. Microbiol.">
        <title>Comprehensive Comparative Genomics and Phenotyping of Methylobacterium Species.</title>
        <authorList>
            <person name="Alessa O."/>
            <person name="Ogura Y."/>
            <person name="Fujitani Y."/>
            <person name="Takami H."/>
            <person name="Hayashi T."/>
            <person name="Sahin N."/>
            <person name="Tani A."/>
        </authorList>
    </citation>
    <scope>NUCLEOTIDE SEQUENCE</scope>
    <source>
        <strain evidence="1">DSM 17168</strain>
    </source>
</reference>
<dbReference type="Gene3D" id="3.40.50.150">
    <property type="entry name" value="Vaccinia Virus protein VP39"/>
    <property type="match status" value="1"/>
</dbReference>
<evidence type="ECO:0000313" key="1">
    <source>
        <dbReference type="EMBL" id="GJE04582.1"/>
    </source>
</evidence>
<keyword evidence="2" id="KW-1185">Reference proteome</keyword>
<comment type="caution">
    <text evidence="1">The sequence shown here is derived from an EMBL/GenBank/DDBJ whole genome shotgun (WGS) entry which is preliminary data.</text>
</comment>
<gene>
    <name evidence="1" type="ORF">GMJLKIPL_6546</name>
</gene>
<organism evidence="1 2">
    <name type="scientific">Methylobacterium isbiliense</name>
    <dbReference type="NCBI Taxonomy" id="315478"/>
    <lineage>
        <taxon>Bacteria</taxon>
        <taxon>Pseudomonadati</taxon>
        <taxon>Pseudomonadota</taxon>
        <taxon>Alphaproteobacteria</taxon>
        <taxon>Hyphomicrobiales</taxon>
        <taxon>Methylobacteriaceae</taxon>
        <taxon>Methylobacterium</taxon>
    </lineage>
</organism>
<name>A0ABQ4SN64_9HYPH</name>
<dbReference type="SUPFAM" id="SSF53335">
    <property type="entry name" value="S-adenosyl-L-methionine-dependent methyltransferases"/>
    <property type="match status" value="1"/>
</dbReference>